<dbReference type="Proteomes" id="UP000461670">
    <property type="component" value="Unassembled WGS sequence"/>
</dbReference>
<evidence type="ECO:0000313" key="3">
    <source>
        <dbReference type="Proteomes" id="UP000461670"/>
    </source>
</evidence>
<feature type="domain" description="Thioesterase" evidence="1">
    <location>
        <begin position="66"/>
        <end position="139"/>
    </location>
</feature>
<accession>A0A7V8JQG6</accession>
<dbReference type="InterPro" id="IPR006683">
    <property type="entry name" value="Thioestr_dom"/>
</dbReference>
<dbReference type="Gene3D" id="3.10.129.10">
    <property type="entry name" value="Hotdog Thioesterase"/>
    <property type="match status" value="1"/>
</dbReference>
<organism evidence="2 3">
    <name type="scientific">Paracidovorax wautersii</name>
    <dbReference type="NCBI Taxonomy" id="1177982"/>
    <lineage>
        <taxon>Bacteria</taxon>
        <taxon>Pseudomonadati</taxon>
        <taxon>Pseudomonadota</taxon>
        <taxon>Betaproteobacteria</taxon>
        <taxon>Burkholderiales</taxon>
        <taxon>Comamonadaceae</taxon>
        <taxon>Paracidovorax</taxon>
    </lineage>
</organism>
<sequence>MARPDRHGRPEDGLTAVAEHDLRAQGWQPRQTPGFMATAGPLWTRREGDGWAYGVWVQAPHLNPAGLMHGGALLTLVDHALSTVAWQASERTPCLTLQLDTHFMAAVLPDTFVEVRAQLSHRTRGLLFLRGRASVGEQTVLQAQAVLKIAGPSRPDV</sequence>
<dbReference type="GO" id="GO:0016790">
    <property type="term" value="F:thiolester hydrolase activity"/>
    <property type="evidence" value="ECO:0007669"/>
    <property type="project" value="UniProtKB-ARBA"/>
</dbReference>
<proteinExistence type="predicted"/>
<protein>
    <recommendedName>
        <fullName evidence="1">Thioesterase domain-containing protein</fullName>
    </recommendedName>
</protein>
<reference evidence="3" key="1">
    <citation type="journal article" date="2020" name="MBio">
        <title>Horizontal gene transfer to a defensive symbiont with a reduced genome amongst a multipartite beetle microbiome.</title>
        <authorList>
            <person name="Waterworth S.C."/>
            <person name="Florez L.V."/>
            <person name="Rees E.R."/>
            <person name="Hertweck C."/>
            <person name="Kaltenpoth M."/>
            <person name="Kwan J.C."/>
        </authorList>
    </citation>
    <scope>NUCLEOTIDE SEQUENCE [LARGE SCALE GENOMIC DNA]</scope>
</reference>
<dbReference type="SUPFAM" id="SSF54637">
    <property type="entry name" value="Thioesterase/thiol ester dehydrase-isomerase"/>
    <property type="match status" value="1"/>
</dbReference>
<dbReference type="CDD" id="cd03443">
    <property type="entry name" value="PaaI_thioesterase"/>
    <property type="match status" value="1"/>
</dbReference>
<dbReference type="AlphaFoldDB" id="A0A7V8JQG6"/>
<gene>
    <name evidence="2" type="ORF">GAK30_01997</name>
</gene>
<evidence type="ECO:0000259" key="1">
    <source>
        <dbReference type="Pfam" id="PF03061"/>
    </source>
</evidence>
<evidence type="ECO:0000313" key="2">
    <source>
        <dbReference type="EMBL" id="KAF1021234.1"/>
    </source>
</evidence>
<name>A0A7V8JQG6_9BURK</name>
<comment type="caution">
    <text evidence="2">The sequence shown here is derived from an EMBL/GenBank/DDBJ whole genome shotgun (WGS) entry which is preliminary data.</text>
</comment>
<dbReference type="EMBL" id="WNDQ01000024">
    <property type="protein sequence ID" value="KAF1021234.1"/>
    <property type="molecule type" value="Genomic_DNA"/>
</dbReference>
<dbReference type="InterPro" id="IPR029069">
    <property type="entry name" value="HotDog_dom_sf"/>
</dbReference>
<dbReference type="Pfam" id="PF03061">
    <property type="entry name" value="4HBT"/>
    <property type="match status" value="1"/>
</dbReference>